<comment type="similarity">
    <text evidence="3">Belongs to the bacterial ribosomal protein bS16 family.</text>
</comment>
<keyword evidence="2 3" id="KW-0687">Ribonucleoprotein</keyword>
<dbReference type="EMBL" id="CP016768">
    <property type="protein sequence ID" value="ASY09951.2"/>
    <property type="molecule type" value="Genomic_DNA"/>
</dbReference>
<evidence type="ECO:0000256" key="4">
    <source>
        <dbReference type="SAM" id="MobiDB-lite"/>
    </source>
</evidence>
<evidence type="ECO:0000313" key="5">
    <source>
        <dbReference type="EMBL" id="ASY09951.2"/>
    </source>
</evidence>
<dbReference type="SUPFAM" id="SSF54565">
    <property type="entry name" value="Ribosomal protein S16"/>
    <property type="match status" value="1"/>
</dbReference>
<feature type="region of interest" description="Disordered" evidence="4">
    <location>
        <begin position="138"/>
        <end position="158"/>
    </location>
</feature>
<dbReference type="GO" id="GO:0015935">
    <property type="term" value="C:small ribosomal subunit"/>
    <property type="evidence" value="ECO:0007669"/>
    <property type="project" value="TreeGrafter"/>
</dbReference>
<dbReference type="Gene3D" id="3.30.1320.10">
    <property type="match status" value="1"/>
</dbReference>
<dbReference type="GO" id="GO:0003735">
    <property type="term" value="F:structural constituent of ribosome"/>
    <property type="evidence" value="ECO:0007669"/>
    <property type="project" value="InterPro"/>
</dbReference>
<dbReference type="AlphaFoldDB" id="A0A249JZK2"/>
<proteinExistence type="inferred from homology"/>
<keyword evidence="1 3" id="KW-0689">Ribosomal protein</keyword>
<sequence length="189" mass="19998">MSVKIKLMRLGKIRTPHFRIVIADSRSARNSKAIEEIGRYSPASEPSLIEVNTERVQYWLGVGAQPTEAVTALLKITGDYQKAHGLPGSEGSLKPQPVKIDKRVAYEAAVKEAMNEPADGATTLKKKAAEKLAAKAAPVVEEAPVAQEAPVAEETPVAQEAPVVEEAAAVAEAPAEVVAEAVAEETPQA</sequence>
<dbReference type="RefSeq" id="WP_095680813.1">
    <property type="nucleotide sequence ID" value="NZ_CP016768.2"/>
</dbReference>
<dbReference type="GO" id="GO:0005737">
    <property type="term" value="C:cytoplasm"/>
    <property type="evidence" value="ECO:0007669"/>
    <property type="project" value="UniProtKB-ARBA"/>
</dbReference>
<dbReference type="Pfam" id="PF00886">
    <property type="entry name" value="Ribosomal_S16"/>
    <property type="match status" value="1"/>
</dbReference>
<evidence type="ECO:0000256" key="1">
    <source>
        <dbReference type="ARBA" id="ARBA00022980"/>
    </source>
</evidence>
<evidence type="ECO:0000256" key="2">
    <source>
        <dbReference type="ARBA" id="ARBA00023274"/>
    </source>
</evidence>
<dbReference type="InterPro" id="IPR000307">
    <property type="entry name" value="Ribosomal_bS16"/>
</dbReference>
<evidence type="ECO:0000313" key="6">
    <source>
        <dbReference type="Proteomes" id="UP000217153"/>
    </source>
</evidence>
<dbReference type="GO" id="GO:0006412">
    <property type="term" value="P:translation"/>
    <property type="evidence" value="ECO:0007669"/>
    <property type="project" value="UniProtKB-UniRule"/>
</dbReference>
<dbReference type="OrthoDB" id="9807878at2"/>
<reference evidence="6" key="1">
    <citation type="submission" date="2016-10" db="EMBL/GenBank/DDBJ databases">
        <title>High microdiversification within the ubiquitous acI lineage of Actinobacteria.</title>
        <authorList>
            <person name="Neuenschwander S.M."/>
            <person name="Salcher M."/>
            <person name="Ghai R."/>
            <person name="Pernthaler J."/>
        </authorList>
    </citation>
    <scope>NUCLEOTIDE SEQUENCE [LARGE SCALE GENOMIC DNA]</scope>
</reference>
<dbReference type="NCBIfam" id="NF011093">
    <property type="entry name" value="PRK14520.1"/>
    <property type="match status" value="1"/>
</dbReference>
<dbReference type="KEGG" id="abam:B1s21122_04030"/>
<dbReference type="NCBIfam" id="TIGR00002">
    <property type="entry name" value="S16"/>
    <property type="match status" value="1"/>
</dbReference>
<protein>
    <recommendedName>
        <fullName evidence="3">Small ribosomal subunit protein bS16</fullName>
    </recommendedName>
</protein>
<dbReference type="PANTHER" id="PTHR12919:SF20">
    <property type="entry name" value="SMALL RIBOSOMAL SUBUNIT PROTEIN BS16M"/>
    <property type="match status" value="1"/>
</dbReference>
<dbReference type="InterPro" id="IPR023803">
    <property type="entry name" value="Ribosomal_bS16_dom_sf"/>
</dbReference>
<organism evidence="5 6">
    <name type="scientific">Candidatus Nanopelagicus limnae</name>
    <dbReference type="NCBI Taxonomy" id="1884634"/>
    <lineage>
        <taxon>Bacteria</taxon>
        <taxon>Bacillati</taxon>
        <taxon>Actinomycetota</taxon>
        <taxon>Actinomycetes</taxon>
        <taxon>Candidatus Nanopelagicales</taxon>
        <taxon>Candidatus Nanopelagicaceae</taxon>
        <taxon>Candidatus Nanopelagicus</taxon>
    </lineage>
</organism>
<gene>
    <name evidence="3" type="primary">rpsP</name>
    <name evidence="5" type="ORF">B1s21122_04030</name>
</gene>
<keyword evidence="6" id="KW-1185">Reference proteome</keyword>
<evidence type="ECO:0000256" key="3">
    <source>
        <dbReference type="HAMAP-Rule" id="MF_00385"/>
    </source>
</evidence>
<accession>A0A249JZK2</accession>
<dbReference type="Proteomes" id="UP000217153">
    <property type="component" value="Chromosome"/>
</dbReference>
<name>A0A249JZK2_9ACTN</name>
<dbReference type="HAMAP" id="MF_00385">
    <property type="entry name" value="Ribosomal_bS16"/>
    <property type="match status" value="1"/>
</dbReference>
<dbReference type="PANTHER" id="PTHR12919">
    <property type="entry name" value="30S RIBOSOMAL PROTEIN S16"/>
    <property type="match status" value="1"/>
</dbReference>